<evidence type="ECO:0000256" key="2">
    <source>
        <dbReference type="NCBIfam" id="TIGR03664"/>
    </source>
</evidence>
<dbReference type="SUPFAM" id="SSF53167">
    <property type="entry name" value="Purine and uridine phosphorylases"/>
    <property type="match status" value="1"/>
</dbReference>
<comment type="pathway">
    <text evidence="1">Quinol/quinone metabolism; menaquinone biosynthesis.</text>
</comment>
<proteinExistence type="inferred from homology"/>
<evidence type="ECO:0000259" key="3">
    <source>
        <dbReference type="Pfam" id="PF01048"/>
    </source>
</evidence>
<keyword evidence="1" id="KW-0474">Menaquinone biosynthesis</keyword>
<gene>
    <name evidence="1 4" type="primary">mqnB</name>
    <name evidence="4" type="ORF">U0035_18320</name>
</gene>
<keyword evidence="1 4" id="KW-0378">Hydrolase</keyword>
<feature type="domain" description="Nucleoside phosphorylase" evidence="3">
    <location>
        <begin position="26"/>
        <end position="214"/>
    </location>
</feature>
<evidence type="ECO:0000256" key="1">
    <source>
        <dbReference type="HAMAP-Rule" id="MF_00991"/>
    </source>
</evidence>
<dbReference type="GO" id="GO:0016798">
    <property type="term" value="F:hydrolase activity, acting on glycosyl bonds"/>
    <property type="evidence" value="ECO:0007669"/>
    <property type="project" value="UniProtKB-KW"/>
</dbReference>
<dbReference type="RefSeq" id="WP_114791589.1">
    <property type="nucleotide sequence ID" value="NZ_CP139960.1"/>
</dbReference>
<comment type="function">
    <text evidence="1">Catalyzes the hydrolysis of futalosine (FL) to dehypoxanthine futalosine (DHFL) and hypoxanthine, a step in the biosynthesis of menaquinone (MK, vitamin K2).</text>
</comment>
<protein>
    <recommendedName>
        <fullName evidence="1 2">Futalosine hydrolase</fullName>
        <shortName evidence="1">FL hydrolase</shortName>
        <ecNumber evidence="1 2">3.2.2.26</ecNumber>
    </recommendedName>
    <alternativeName>
        <fullName evidence="1">Futalosine nucleosidase</fullName>
    </alternativeName>
    <alternativeName>
        <fullName evidence="1">Menaquinone biosynthetic enzyme MqnB</fullName>
    </alternativeName>
</protein>
<reference evidence="4 5" key="1">
    <citation type="submission" date="2023-12" db="EMBL/GenBank/DDBJ databases">
        <title>Genome sequencing and assembly of bacterial species from a model synthetic community.</title>
        <authorList>
            <person name="Hogle S.L."/>
        </authorList>
    </citation>
    <scope>NUCLEOTIDE SEQUENCE [LARGE SCALE GENOMIC DNA]</scope>
    <source>
        <strain evidence="4 5">HAMBI_3031</strain>
    </source>
</reference>
<dbReference type="EMBL" id="CP139960">
    <property type="protein sequence ID" value="WQD40787.1"/>
    <property type="molecule type" value="Genomic_DNA"/>
</dbReference>
<evidence type="ECO:0000313" key="5">
    <source>
        <dbReference type="Proteomes" id="UP001325680"/>
    </source>
</evidence>
<organism evidence="4 5">
    <name type="scientific">Niabella yanshanensis</name>
    <dbReference type="NCBI Taxonomy" id="577386"/>
    <lineage>
        <taxon>Bacteria</taxon>
        <taxon>Pseudomonadati</taxon>
        <taxon>Bacteroidota</taxon>
        <taxon>Chitinophagia</taxon>
        <taxon>Chitinophagales</taxon>
        <taxon>Chitinophagaceae</taxon>
        <taxon>Niabella</taxon>
    </lineage>
</organism>
<dbReference type="CDD" id="cd17766">
    <property type="entry name" value="futalosine_nucleosidase_MqnB"/>
    <property type="match status" value="1"/>
</dbReference>
<dbReference type="EC" id="3.2.2.26" evidence="1 2"/>
<keyword evidence="4" id="KW-0326">Glycosidase</keyword>
<dbReference type="InterPro" id="IPR019963">
    <property type="entry name" value="FL_hydrolase_MqnB"/>
</dbReference>
<dbReference type="InterPro" id="IPR035994">
    <property type="entry name" value="Nucleoside_phosphorylase_sf"/>
</dbReference>
<sequence>MWDSKRILIVAATKMEIASSLPVLKKWHIPVAITGVGAAPSVYHMVKAIVQYQPSVMIQAGIAGCFDRKYLLGKVVAVTEERFADLGVEEHQQWKSVFDMGFIAPGQKPFKEGRLKNPHKKLQGIAGIEAVAGVTVNEVTTNKNRIRLLKTQGAVVESMEGAALHYVALMEKIPFLQIRSLSNYVGERDKSKWNFKDAIGNLNQELVRIVQQMISNSPL</sequence>
<comment type="catalytic activity">
    <reaction evidence="1">
        <text>futalosine + H2O = dehypoxanthine futalosine + hypoxanthine</text>
        <dbReference type="Rhea" id="RHEA:25904"/>
        <dbReference type="ChEBI" id="CHEBI:15377"/>
        <dbReference type="ChEBI" id="CHEBI:17368"/>
        <dbReference type="ChEBI" id="CHEBI:58863"/>
        <dbReference type="ChEBI" id="CHEBI:58864"/>
        <dbReference type="EC" id="3.2.2.26"/>
    </reaction>
</comment>
<name>A0ABZ0WDM8_9BACT</name>
<comment type="similarity">
    <text evidence="1">Belongs to the PNP/UDP phosphorylase family. Futalosine hydrolase subfamily.</text>
</comment>
<dbReference type="Gene3D" id="3.40.50.1580">
    <property type="entry name" value="Nucleoside phosphorylase domain"/>
    <property type="match status" value="1"/>
</dbReference>
<dbReference type="HAMAP" id="MF_00991">
    <property type="entry name" value="MqnB"/>
    <property type="match status" value="1"/>
</dbReference>
<dbReference type="NCBIfam" id="TIGR03664">
    <property type="entry name" value="fut_nucase"/>
    <property type="match status" value="1"/>
</dbReference>
<dbReference type="PANTHER" id="PTHR46832">
    <property type="entry name" value="5'-METHYLTHIOADENOSINE/S-ADENOSYLHOMOCYSTEINE NUCLEOSIDASE"/>
    <property type="match status" value="1"/>
</dbReference>
<keyword evidence="5" id="KW-1185">Reference proteome</keyword>
<dbReference type="InterPro" id="IPR000845">
    <property type="entry name" value="Nucleoside_phosphorylase_d"/>
</dbReference>
<accession>A0ABZ0WDM8</accession>
<dbReference type="Pfam" id="PF01048">
    <property type="entry name" value="PNP_UDP_1"/>
    <property type="match status" value="1"/>
</dbReference>
<dbReference type="Proteomes" id="UP001325680">
    <property type="component" value="Chromosome"/>
</dbReference>
<dbReference type="PANTHER" id="PTHR46832:SF2">
    <property type="entry name" value="FUTALOSINE HYDROLASE"/>
    <property type="match status" value="1"/>
</dbReference>
<evidence type="ECO:0000313" key="4">
    <source>
        <dbReference type="EMBL" id="WQD40787.1"/>
    </source>
</evidence>